<evidence type="ECO:0000313" key="3">
    <source>
        <dbReference type="Proteomes" id="UP000001555"/>
    </source>
</evidence>
<dbReference type="EMBL" id="ABJB010482881">
    <property type="status" value="NOT_ANNOTATED_CDS"/>
    <property type="molecule type" value="Genomic_DNA"/>
</dbReference>
<dbReference type="VEuPathDB" id="VectorBase:ISCW015606"/>
<evidence type="ECO:0000313" key="2">
    <source>
        <dbReference type="EnsemblMetazoa" id="ISCW015606-PA"/>
    </source>
</evidence>
<dbReference type="AlphaFoldDB" id="B7P0Z5"/>
<sequence length="102" mass="11338">MRKLPFVSTHKHRLELAALEEGVFRSTWRTTEKATSGRGWLLRVACSHGGESSPAEEWPLFGRLAFSGSLGTMRGSWLHEEDDVNYRGQHGAADSLVLRSAV</sequence>
<dbReference type="InParanoid" id="B7P0Z5"/>
<dbReference type="EMBL" id="DS613658">
    <property type="protein sequence ID" value="EEC00267.1"/>
    <property type="molecule type" value="Genomic_DNA"/>
</dbReference>
<accession>B7P0Z5</accession>
<dbReference type="EnsemblMetazoa" id="ISCW015606-RA">
    <property type="protein sequence ID" value="ISCW015606-PA"/>
    <property type="gene ID" value="ISCW015606"/>
</dbReference>
<dbReference type="VEuPathDB" id="VectorBase:ISCI015606"/>
<name>B7P0Z5_IXOSC</name>
<dbReference type="Proteomes" id="UP000001555">
    <property type="component" value="Unassembled WGS sequence"/>
</dbReference>
<dbReference type="PaxDb" id="6945-B7P0Z5"/>
<reference evidence="2" key="2">
    <citation type="submission" date="2020-05" db="UniProtKB">
        <authorList>
            <consortium name="EnsemblMetazoa"/>
        </authorList>
    </citation>
    <scope>IDENTIFICATION</scope>
    <source>
        <strain evidence="2">wikel</strain>
    </source>
</reference>
<organism>
    <name type="scientific">Ixodes scapularis</name>
    <name type="common">Black-legged tick</name>
    <name type="synonym">Deer tick</name>
    <dbReference type="NCBI Taxonomy" id="6945"/>
    <lineage>
        <taxon>Eukaryota</taxon>
        <taxon>Metazoa</taxon>
        <taxon>Ecdysozoa</taxon>
        <taxon>Arthropoda</taxon>
        <taxon>Chelicerata</taxon>
        <taxon>Arachnida</taxon>
        <taxon>Acari</taxon>
        <taxon>Parasitiformes</taxon>
        <taxon>Ixodida</taxon>
        <taxon>Ixodoidea</taxon>
        <taxon>Ixodidae</taxon>
        <taxon>Ixodinae</taxon>
        <taxon>Ixodes</taxon>
    </lineage>
</organism>
<gene>
    <name evidence="1" type="ORF">IscW_ISCW015606</name>
</gene>
<proteinExistence type="predicted"/>
<keyword evidence="3" id="KW-1185">Reference proteome</keyword>
<reference evidence="1 3" key="1">
    <citation type="submission" date="2008-03" db="EMBL/GenBank/DDBJ databases">
        <title>Annotation of Ixodes scapularis.</title>
        <authorList>
            <consortium name="Ixodes scapularis Genome Project Consortium"/>
            <person name="Caler E."/>
            <person name="Hannick L.I."/>
            <person name="Bidwell S."/>
            <person name="Joardar V."/>
            <person name="Thiagarajan M."/>
            <person name="Amedeo P."/>
            <person name="Galinsky K.J."/>
            <person name="Schobel S."/>
            <person name="Inman J."/>
            <person name="Hostetler J."/>
            <person name="Miller J."/>
            <person name="Hammond M."/>
            <person name="Megy K."/>
            <person name="Lawson D."/>
            <person name="Kodira C."/>
            <person name="Sutton G."/>
            <person name="Meyer J."/>
            <person name="Hill C.A."/>
            <person name="Birren B."/>
            <person name="Nene V."/>
            <person name="Collins F."/>
            <person name="Alarcon-Chaidez F."/>
            <person name="Wikel S."/>
            <person name="Strausberg R."/>
        </authorList>
    </citation>
    <scope>NUCLEOTIDE SEQUENCE [LARGE SCALE GENOMIC DNA]</scope>
    <source>
        <strain evidence="3">Wikel</strain>
        <strain evidence="1">Wikel colony</strain>
    </source>
</reference>
<evidence type="ECO:0000313" key="1">
    <source>
        <dbReference type="EMBL" id="EEC00267.1"/>
    </source>
</evidence>
<protein>
    <submittedName>
        <fullName evidence="1 2">Uncharacterized protein</fullName>
    </submittedName>
</protein>
<dbReference type="HOGENOM" id="CLU_2280429_0_0_1"/>